<name>E0NN13_9FIRM</name>
<dbReference type="InterPro" id="IPR003439">
    <property type="entry name" value="ABC_transporter-like_ATP-bd"/>
</dbReference>
<dbReference type="PANTHER" id="PTHR42711:SF5">
    <property type="entry name" value="ABC TRANSPORTER ATP-BINDING PROTEIN NATA"/>
    <property type="match status" value="1"/>
</dbReference>
<feature type="domain" description="ABC transporter" evidence="5">
    <location>
        <begin position="9"/>
        <end position="235"/>
    </location>
</feature>
<proteinExistence type="inferred from homology"/>
<keyword evidence="2" id="KW-0813">Transport</keyword>
<dbReference type="SUPFAM" id="SSF52540">
    <property type="entry name" value="P-loop containing nucleoside triphosphate hydrolases"/>
    <property type="match status" value="1"/>
</dbReference>
<dbReference type="HOGENOM" id="CLU_000604_1_31_9"/>
<evidence type="ECO:0000313" key="6">
    <source>
        <dbReference type="EMBL" id="EFM24686.1"/>
    </source>
</evidence>
<evidence type="ECO:0000256" key="1">
    <source>
        <dbReference type="ARBA" id="ARBA00005417"/>
    </source>
</evidence>
<evidence type="ECO:0000256" key="3">
    <source>
        <dbReference type="ARBA" id="ARBA00022741"/>
    </source>
</evidence>
<comment type="similarity">
    <text evidence="1">Belongs to the ABC transporter superfamily.</text>
</comment>
<keyword evidence="3" id="KW-0547">Nucleotide-binding</keyword>
<evidence type="ECO:0000313" key="7">
    <source>
        <dbReference type="Proteomes" id="UP000003280"/>
    </source>
</evidence>
<dbReference type="SMART" id="SM00382">
    <property type="entry name" value="AAA"/>
    <property type="match status" value="1"/>
</dbReference>
<dbReference type="PANTHER" id="PTHR42711">
    <property type="entry name" value="ABC TRANSPORTER ATP-BINDING PROTEIN"/>
    <property type="match status" value="1"/>
</dbReference>
<protein>
    <submittedName>
        <fullName evidence="6">ABC transporter, ATP-binding protein</fullName>
    </submittedName>
</protein>
<keyword evidence="4 6" id="KW-0067">ATP-binding</keyword>
<dbReference type="STRING" id="862517.HMPREF9225_1552"/>
<dbReference type="GO" id="GO:0016887">
    <property type="term" value="F:ATP hydrolysis activity"/>
    <property type="evidence" value="ECO:0007669"/>
    <property type="project" value="InterPro"/>
</dbReference>
<dbReference type="Pfam" id="PF00005">
    <property type="entry name" value="ABC_tran"/>
    <property type="match status" value="1"/>
</dbReference>
<gene>
    <name evidence="6" type="ORF">HMPREF9225_1552</name>
</gene>
<accession>E0NN13</accession>
<keyword evidence="7" id="KW-1185">Reference proteome</keyword>
<dbReference type="PROSITE" id="PS50893">
    <property type="entry name" value="ABC_TRANSPORTER_2"/>
    <property type="match status" value="1"/>
</dbReference>
<dbReference type="EMBL" id="AEEH01000048">
    <property type="protein sequence ID" value="EFM24686.1"/>
    <property type="molecule type" value="Genomic_DNA"/>
</dbReference>
<organism evidence="6 7">
    <name type="scientific">Peptoniphilus duerdenii ATCC BAA-1640</name>
    <dbReference type="NCBI Taxonomy" id="862517"/>
    <lineage>
        <taxon>Bacteria</taxon>
        <taxon>Bacillati</taxon>
        <taxon>Bacillota</taxon>
        <taxon>Tissierellia</taxon>
        <taxon>Tissierellales</taxon>
        <taxon>Peptoniphilaceae</taxon>
        <taxon>Peptoniphilus</taxon>
    </lineage>
</organism>
<comment type="caution">
    <text evidence="6">The sequence shown here is derived from an EMBL/GenBank/DDBJ whole genome shotgun (WGS) entry which is preliminary data.</text>
</comment>
<dbReference type="InterPro" id="IPR050763">
    <property type="entry name" value="ABC_transporter_ATP-binding"/>
</dbReference>
<reference evidence="6 7" key="1">
    <citation type="submission" date="2010-07" db="EMBL/GenBank/DDBJ databases">
        <authorList>
            <person name="Muzny D."/>
            <person name="Qin X."/>
            <person name="Deng J."/>
            <person name="Jiang H."/>
            <person name="Liu Y."/>
            <person name="Qu J."/>
            <person name="Song X.-Z."/>
            <person name="Zhang L."/>
            <person name="Thornton R."/>
            <person name="Coyle M."/>
            <person name="Francisco L."/>
            <person name="Jackson L."/>
            <person name="Javaid M."/>
            <person name="Korchina V."/>
            <person name="Kovar C."/>
            <person name="Mata R."/>
            <person name="Mathew T."/>
            <person name="Ngo R."/>
            <person name="Nguyen L."/>
            <person name="Nguyen N."/>
            <person name="Okwuonu G."/>
            <person name="Ongeri F."/>
            <person name="Pham C."/>
            <person name="Simmons D."/>
            <person name="Wilczek-Boney K."/>
            <person name="Hale W."/>
            <person name="Jakkamsetti A."/>
            <person name="Pham P."/>
            <person name="Ruth R."/>
            <person name="San Lucas F."/>
            <person name="Warren J."/>
            <person name="Zhang J."/>
            <person name="Zhao Z."/>
            <person name="Zhou C."/>
            <person name="Zhu D."/>
            <person name="Lee S."/>
            <person name="Bess C."/>
            <person name="Blankenburg K."/>
            <person name="Forbes L."/>
            <person name="Fu Q."/>
            <person name="Gubbala S."/>
            <person name="Hirani K."/>
            <person name="Jayaseelan J.C."/>
            <person name="Lara F."/>
            <person name="Munidasa M."/>
            <person name="Palculict T."/>
            <person name="Patil S."/>
            <person name="Pu L.-L."/>
            <person name="Saada N."/>
            <person name="Tang L."/>
            <person name="Weissenberger G."/>
            <person name="Zhu Y."/>
            <person name="Hemphill L."/>
            <person name="Shang Y."/>
            <person name="Youmans B."/>
            <person name="Ayvaz T."/>
            <person name="Ross M."/>
            <person name="Santibanez J."/>
            <person name="Aqrawi P."/>
            <person name="Gross S."/>
            <person name="Joshi V."/>
            <person name="Fowler G."/>
            <person name="Nazareth L."/>
            <person name="Reid J."/>
            <person name="Worley K."/>
            <person name="Petrosino J."/>
            <person name="Highlander S."/>
            <person name="Gibbs R."/>
        </authorList>
    </citation>
    <scope>NUCLEOTIDE SEQUENCE [LARGE SCALE GENOMIC DNA]</scope>
    <source>
        <strain evidence="6 7">ATCC BAA-1640</strain>
    </source>
</reference>
<dbReference type="GO" id="GO:0005524">
    <property type="term" value="F:ATP binding"/>
    <property type="evidence" value="ECO:0007669"/>
    <property type="project" value="UniProtKB-KW"/>
</dbReference>
<sequence length="414" mass="47396">MGGNILSAILIKDLSKKIGKEVIFSSLNLEVLDGEFFALLAPEKKGKTTLARIIFNFLKPSQGKVLVYDMDVTKDSKTIKEGVAYVPSEVMFEENTKASSIFNKTLSQHNLSNKDELNNLLDYFDFDQRQKFSNMTEREKKLFSIINALLFKPRLIVLDDTTKDLTNDDNIKLFSYLRNLKEEYGLTVFMLSDNLPMAQSYFDRVAILKDGEVKDIEFVKDRISNDKVLVIKGPIDSIKEFEKIGARVIRDELELHELYYNGSMIELTKIINDKQLKNYSIFDSTLDDKVKALQGGPLPKFVDNNYKTDYISNREYDEVDQIVVEPKNDETIVISNENTEVVDNSDDTILFNASEVASEENKETETTDLENSEDNALIKENNNFDENTFVNVSHLVENQLENDDTVIVETKEDK</sequence>
<evidence type="ECO:0000256" key="2">
    <source>
        <dbReference type="ARBA" id="ARBA00022448"/>
    </source>
</evidence>
<dbReference type="InterPro" id="IPR003593">
    <property type="entry name" value="AAA+_ATPase"/>
</dbReference>
<dbReference type="OrthoDB" id="1696006at2"/>
<evidence type="ECO:0000259" key="5">
    <source>
        <dbReference type="PROSITE" id="PS50893"/>
    </source>
</evidence>
<dbReference type="eggNOG" id="COG1131">
    <property type="taxonomic scope" value="Bacteria"/>
</dbReference>
<dbReference type="Proteomes" id="UP000003280">
    <property type="component" value="Unassembled WGS sequence"/>
</dbReference>
<dbReference type="AlphaFoldDB" id="E0NN13"/>
<dbReference type="InterPro" id="IPR027417">
    <property type="entry name" value="P-loop_NTPase"/>
</dbReference>
<evidence type="ECO:0000256" key="4">
    <source>
        <dbReference type="ARBA" id="ARBA00022840"/>
    </source>
</evidence>
<dbReference type="Gene3D" id="3.40.50.300">
    <property type="entry name" value="P-loop containing nucleotide triphosphate hydrolases"/>
    <property type="match status" value="1"/>
</dbReference>